<dbReference type="AlphaFoldDB" id="A0A5C7HDV6"/>
<protein>
    <recommendedName>
        <fullName evidence="2">UspA domain-containing protein</fullName>
    </recommendedName>
</protein>
<keyword evidence="1" id="KW-1133">Transmembrane helix</keyword>
<feature type="domain" description="UspA" evidence="2">
    <location>
        <begin position="168"/>
        <end position="236"/>
    </location>
</feature>
<evidence type="ECO:0000313" key="4">
    <source>
        <dbReference type="Proteomes" id="UP000323000"/>
    </source>
</evidence>
<sequence>MESEPTRVLLAVSESTIKGYPHASISSRGAFEWTIQKIVRSNTSGFRLHFLHVQVPDEDGSLYLSLSWLGFRSYLVLSRIESQLPVTVRIVVYGVEFLVGGIVQITAFWFLEKVSITVFTWLLVCCILNFLPLGFDDMDSIYASPEDFKNVKQRDRIRGLHLLEYFVNRCHEIGLDCKSWIKKGDPKEVICREVQRVQPDLLVVGSRGLGPFQRVFVGTVSEFCVKHAECPVITIKRRADETPQDPVDD</sequence>
<proteinExistence type="predicted"/>
<dbReference type="Gene3D" id="3.40.50.620">
    <property type="entry name" value="HUPs"/>
    <property type="match status" value="2"/>
</dbReference>
<name>A0A5C7HDV6_9ROSI</name>
<evidence type="ECO:0000256" key="1">
    <source>
        <dbReference type="SAM" id="Phobius"/>
    </source>
</evidence>
<dbReference type="FunFam" id="3.40.50.620:FF:000142">
    <property type="entry name" value="Universal stress protein A-like protein"/>
    <property type="match status" value="1"/>
</dbReference>
<feature type="transmembrane region" description="Helical" evidence="1">
    <location>
        <begin position="90"/>
        <end position="110"/>
    </location>
</feature>
<dbReference type="GO" id="GO:0016208">
    <property type="term" value="F:AMP binding"/>
    <property type="evidence" value="ECO:0007669"/>
    <property type="project" value="TreeGrafter"/>
</dbReference>
<dbReference type="InterPro" id="IPR006016">
    <property type="entry name" value="UspA"/>
</dbReference>
<dbReference type="EMBL" id="VAHF01000009">
    <property type="protein sequence ID" value="TXG54672.1"/>
    <property type="molecule type" value="Genomic_DNA"/>
</dbReference>
<dbReference type="InterPro" id="IPR006015">
    <property type="entry name" value="Universal_stress_UspA"/>
</dbReference>
<evidence type="ECO:0000259" key="2">
    <source>
        <dbReference type="Pfam" id="PF00582"/>
    </source>
</evidence>
<dbReference type="PANTHER" id="PTHR47710">
    <property type="entry name" value="ADENINE NUCLEOTIDE ALPHA HYDROLASES-LIKE SUPERFAMILY PROTEIN"/>
    <property type="match status" value="1"/>
</dbReference>
<keyword evidence="4" id="KW-1185">Reference proteome</keyword>
<dbReference type="SUPFAM" id="SSF52402">
    <property type="entry name" value="Adenine nucleotide alpha hydrolases-like"/>
    <property type="match status" value="1"/>
</dbReference>
<evidence type="ECO:0000313" key="3">
    <source>
        <dbReference type="EMBL" id="TXG54672.1"/>
    </source>
</evidence>
<comment type="caution">
    <text evidence="3">The sequence shown here is derived from an EMBL/GenBank/DDBJ whole genome shotgun (WGS) entry which is preliminary data.</text>
</comment>
<keyword evidence="1" id="KW-0812">Transmembrane</keyword>
<dbReference type="OrthoDB" id="843225at2759"/>
<dbReference type="PRINTS" id="PR01438">
    <property type="entry name" value="UNVRSLSTRESS"/>
</dbReference>
<gene>
    <name evidence="3" type="ORF">EZV62_019928</name>
</gene>
<organism evidence="3 4">
    <name type="scientific">Acer yangbiense</name>
    <dbReference type="NCBI Taxonomy" id="1000413"/>
    <lineage>
        <taxon>Eukaryota</taxon>
        <taxon>Viridiplantae</taxon>
        <taxon>Streptophyta</taxon>
        <taxon>Embryophyta</taxon>
        <taxon>Tracheophyta</taxon>
        <taxon>Spermatophyta</taxon>
        <taxon>Magnoliopsida</taxon>
        <taxon>eudicotyledons</taxon>
        <taxon>Gunneridae</taxon>
        <taxon>Pentapetalae</taxon>
        <taxon>rosids</taxon>
        <taxon>malvids</taxon>
        <taxon>Sapindales</taxon>
        <taxon>Sapindaceae</taxon>
        <taxon>Hippocastanoideae</taxon>
        <taxon>Acereae</taxon>
        <taxon>Acer</taxon>
    </lineage>
</organism>
<dbReference type="InterPro" id="IPR044187">
    <property type="entry name" value="At3g01520-like_plant"/>
</dbReference>
<dbReference type="CDD" id="cd23659">
    <property type="entry name" value="USP_At3g01520-like"/>
    <property type="match status" value="1"/>
</dbReference>
<accession>A0A5C7HDV6</accession>
<feature type="transmembrane region" description="Helical" evidence="1">
    <location>
        <begin position="116"/>
        <end position="135"/>
    </location>
</feature>
<dbReference type="PANTHER" id="PTHR47710:SF1">
    <property type="entry name" value="ADENINE NUCLEOTIDE ALPHA HYDROLASES-LIKE SUPERFAMILY PROTEIN"/>
    <property type="match status" value="1"/>
</dbReference>
<keyword evidence="1" id="KW-0472">Membrane</keyword>
<reference evidence="4" key="1">
    <citation type="journal article" date="2019" name="Gigascience">
        <title>De novo genome assembly of the endangered Acer yangbiense, a plant species with extremely small populations endemic to Yunnan Province, China.</title>
        <authorList>
            <person name="Yang J."/>
            <person name="Wariss H.M."/>
            <person name="Tao L."/>
            <person name="Zhang R."/>
            <person name="Yun Q."/>
            <person name="Hollingsworth P."/>
            <person name="Dao Z."/>
            <person name="Luo G."/>
            <person name="Guo H."/>
            <person name="Ma Y."/>
            <person name="Sun W."/>
        </authorList>
    </citation>
    <scope>NUCLEOTIDE SEQUENCE [LARGE SCALE GENOMIC DNA]</scope>
    <source>
        <strain evidence="4">cv. Malutang</strain>
    </source>
</reference>
<dbReference type="Proteomes" id="UP000323000">
    <property type="component" value="Chromosome 9"/>
</dbReference>
<dbReference type="InterPro" id="IPR014729">
    <property type="entry name" value="Rossmann-like_a/b/a_fold"/>
</dbReference>
<dbReference type="Pfam" id="PF00582">
    <property type="entry name" value="Usp"/>
    <property type="match status" value="1"/>
</dbReference>